<gene>
    <name evidence="2" type="ORF">SAMN05518846_104345</name>
</gene>
<dbReference type="InterPro" id="IPR024255">
    <property type="entry name" value="GerPB"/>
</dbReference>
<reference evidence="3" key="1">
    <citation type="submission" date="2016-10" db="EMBL/GenBank/DDBJ databases">
        <authorList>
            <person name="Varghese N."/>
            <person name="Submissions S."/>
        </authorList>
    </citation>
    <scope>NUCLEOTIDE SEQUENCE [LARGE SCALE GENOMIC DNA]</scope>
    <source>
        <strain evidence="3">OK042</strain>
    </source>
</reference>
<dbReference type="RefSeq" id="WP_092267791.1">
    <property type="nucleotide sequence ID" value="NZ_BJOE01000008.1"/>
</dbReference>
<dbReference type="AlphaFoldDB" id="A0A1I3SZ76"/>
<sequence>MNFIVHQNITIHTLKIDGLTNSSVFQIGSAGVIKPLSQLYNSGGFTERAPEATMEPGEEMERERPRPDMFVPLIPLVEPR</sequence>
<protein>
    <submittedName>
        <fullName evidence="2">Spore germination protein PB</fullName>
    </submittedName>
</protein>
<dbReference type="EMBL" id="FORT01000004">
    <property type="protein sequence ID" value="SFJ63693.1"/>
    <property type="molecule type" value="Genomic_DNA"/>
</dbReference>
<dbReference type="STRING" id="1884381.SAMN05518846_104345"/>
<organism evidence="2 3">
    <name type="scientific">Brevibacillus centrosporus</name>
    <dbReference type="NCBI Taxonomy" id="54910"/>
    <lineage>
        <taxon>Bacteria</taxon>
        <taxon>Bacillati</taxon>
        <taxon>Bacillota</taxon>
        <taxon>Bacilli</taxon>
        <taxon>Bacillales</taxon>
        <taxon>Paenibacillaceae</taxon>
        <taxon>Brevibacillus</taxon>
    </lineage>
</organism>
<feature type="region of interest" description="Disordered" evidence="1">
    <location>
        <begin position="44"/>
        <end position="71"/>
    </location>
</feature>
<evidence type="ECO:0000313" key="2">
    <source>
        <dbReference type="EMBL" id="SFJ63693.1"/>
    </source>
</evidence>
<proteinExistence type="predicted"/>
<accession>A0A1I3SZ76</accession>
<dbReference type="Pfam" id="PF10803">
    <property type="entry name" value="GerPB"/>
    <property type="match status" value="1"/>
</dbReference>
<evidence type="ECO:0000256" key="1">
    <source>
        <dbReference type="SAM" id="MobiDB-lite"/>
    </source>
</evidence>
<name>A0A1I3SZ76_9BACL</name>
<evidence type="ECO:0000313" key="3">
    <source>
        <dbReference type="Proteomes" id="UP000198915"/>
    </source>
</evidence>
<dbReference type="Proteomes" id="UP000198915">
    <property type="component" value="Unassembled WGS sequence"/>
</dbReference>
<keyword evidence="3" id="KW-1185">Reference proteome</keyword>